<dbReference type="PROSITE" id="PS50056">
    <property type="entry name" value="TYR_PHOSPHATASE_2"/>
    <property type="match status" value="1"/>
</dbReference>
<keyword evidence="3" id="KW-0378">Hydrolase</keyword>
<dbReference type="InParanoid" id="F6YM31"/>
<comment type="subunit">
    <text evidence="8">Monomer. May interact with SFRS7 and SFRS9/SRP30C.</text>
</comment>
<dbReference type="PANTHER" id="PTHR10367">
    <property type="entry name" value="MRNA-CAPPING ENZYME"/>
    <property type="match status" value="1"/>
</dbReference>
<dbReference type="InterPro" id="IPR051029">
    <property type="entry name" value="mRNA_Capping_Enz/RNA_Phosphat"/>
</dbReference>
<feature type="compositionally biased region" description="Basic residues" evidence="12">
    <location>
        <begin position="220"/>
        <end position="231"/>
    </location>
</feature>
<dbReference type="AlphaFoldDB" id="F6YM31"/>
<dbReference type="Gene3D" id="3.90.190.10">
    <property type="entry name" value="Protein tyrosine phosphatase superfamily"/>
    <property type="match status" value="1"/>
</dbReference>
<dbReference type="STRING" id="7719.ENSCINP00000020998"/>
<evidence type="ECO:0000256" key="12">
    <source>
        <dbReference type="SAM" id="MobiDB-lite"/>
    </source>
</evidence>
<feature type="compositionally biased region" description="Basic and acidic residues" evidence="12">
    <location>
        <begin position="304"/>
        <end position="317"/>
    </location>
</feature>
<evidence type="ECO:0000256" key="7">
    <source>
        <dbReference type="ARBA" id="ARBA00054725"/>
    </source>
</evidence>
<accession>F6YM31</accession>
<dbReference type="SMART" id="SM00195">
    <property type="entry name" value="DSPc"/>
    <property type="match status" value="1"/>
</dbReference>
<dbReference type="GO" id="GO:0003723">
    <property type="term" value="F:RNA binding"/>
    <property type="evidence" value="ECO:0007669"/>
    <property type="project" value="UniProtKB-KW"/>
</dbReference>
<reference evidence="15" key="2">
    <citation type="journal article" date="2008" name="Genome Biol.">
        <title>Improved genome assembly and evidence-based global gene model set for the chordate Ciona intestinalis: new insight into intron and operon populations.</title>
        <authorList>
            <person name="Satou Y."/>
            <person name="Mineta K."/>
            <person name="Ogasawara M."/>
            <person name="Sasakura Y."/>
            <person name="Shoguchi E."/>
            <person name="Ueno K."/>
            <person name="Yamada L."/>
            <person name="Matsumoto J."/>
            <person name="Wasserscheid J."/>
            <person name="Dewar K."/>
            <person name="Wiley G.B."/>
            <person name="Macmil S.L."/>
            <person name="Roe B.A."/>
            <person name="Zeller R.W."/>
            <person name="Hastings K.E."/>
            <person name="Lemaire P."/>
            <person name="Lindquist E."/>
            <person name="Endo T."/>
            <person name="Hotta K."/>
            <person name="Inaba K."/>
        </authorList>
    </citation>
    <scope>NUCLEOTIDE SEQUENCE [LARGE SCALE GENOMIC DNA]</scope>
    <source>
        <strain evidence="15">wild type</strain>
    </source>
</reference>
<feature type="compositionally biased region" description="Polar residues" evidence="12">
    <location>
        <begin position="339"/>
        <end position="348"/>
    </location>
</feature>
<dbReference type="GO" id="GO:0004651">
    <property type="term" value="F:polynucleotide 5'-phosphatase activity"/>
    <property type="evidence" value="ECO:0000318"/>
    <property type="project" value="GO_Central"/>
</dbReference>
<dbReference type="SUPFAM" id="SSF52799">
    <property type="entry name" value="(Phosphotyrosine protein) phosphatases II"/>
    <property type="match status" value="1"/>
</dbReference>
<reference evidence="15" key="3">
    <citation type="submission" date="2025-08" db="UniProtKB">
        <authorList>
            <consortium name="Ensembl"/>
        </authorList>
    </citation>
    <scope>IDENTIFICATION</scope>
</reference>
<comment type="similarity">
    <text evidence="2">Belongs to the protein-tyrosine phosphatase family. Non-receptor class dual specificity subfamily.</text>
</comment>
<dbReference type="Pfam" id="PF00782">
    <property type="entry name" value="DSPc"/>
    <property type="match status" value="1"/>
</dbReference>
<evidence type="ECO:0000259" key="14">
    <source>
        <dbReference type="PROSITE" id="PS50056"/>
    </source>
</evidence>
<dbReference type="Ensembl" id="ENSCINT00000020998.3">
    <property type="protein sequence ID" value="ENSCINP00000020998.3"/>
    <property type="gene ID" value="ENSCING00000014482.2"/>
</dbReference>
<reference evidence="16" key="1">
    <citation type="journal article" date="2002" name="Science">
        <title>The draft genome of Ciona intestinalis: insights into chordate and vertebrate origins.</title>
        <authorList>
            <person name="Dehal P."/>
            <person name="Satou Y."/>
            <person name="Campbell R.K."/>
            <person name="Chapman J."/>
            <person name="Degnan B."/>
            <person name="De Tomaso A."/>
            <person name="Davidson B."/>
            <person name="Di Gregorio A."/>
            <person name="Gelpke M."/>
            <person name="Goodstein D.M."/>
            <person name="Harafuji N."/>
            <person name="Hastings K.E."/>
            <person name="Ho I."/>
            <person name="Hotta K."/>
            <person name="Huang W."/>
            <person name="Kawashima T."/>
            <person name="Lemaire P."/>
            <person name="Martinez D."/>
            <person name="Meinertzhagen I.A."/>
            <person name="Necula S."/>
            <person name="Nonaka M."/>
            <person name="Putnam N."/>
            <person name="Rash S."/>
            <person name="Saiga H."/>
            <person name="Satake M."/>
            <person name="Terry A."/>
            <person name="Yamada L."/>
            <person name="Wang H.G."/>
            <person name="Awazu S."/>
            <person name="Azumi K."/>
            <person name="Boore J."/>
            <person name="Branno M."/>
            <person name="Chin-Bow S."/>
            <person name="DeSantis R."/>
            <person name="Doyle S."/>
            <person name="Francino P."/>
            <person name="Keys D.N."/>
            <person name="Haga S."/>
            <person name="Hayashi H."/>
            <person name="Hino K."/>
            <person name="Imai K.S."/>
            <person name="Inaba K."/>
            <person name="Kano S."/>
            <person name="Kobayashi K."/>
            <person name="Kobayashi M."/>
            <person name="Lee B.I."/>
            <person name="Makabe K.W."/>
            <person name="Manohar C."/>
            <person name="Matassi G."/>
            <person name="Medina M."/>
            <person name="Mochizuki Y."/>
            <person name="Mount S."/>
            <person name="Morishita T."/>
            <person name="Miura S."/>
            <person name="Nakayama A."/>
            <person name="Nishizaka S."/>
            <person name="Nomoto H."/>
            <person name="Ohta F."/>
            <person name="Oishi K."/>
            <person name="Rigoutsos I."/>
            <person name="Sano M."/>
            <person name="Sasaki A."/>
            <person name="Sasakura Y."/>
            <person name="Shoguchi E."/>
            <person name="Shin-i T."/>
            <person name="Spagnuolo A."/>
            <person name="Stainier D."/>
            <person name="Suzuki M.M."/>
            <person name="Tassy O."/>
            <person name="Takatori N."/>
            <person name="Tokuoka M."/>
            <person name="Yagi K."/>
            <person name="Yoshizaki F."/>
            <person name="Wada S."/>
            <person name="Zhang C."/>
            <person name="Hyatt P.D."/>
            <person name="Larimer F."/>
            <person name="Detter C."/>
            <person name="Doggett N."/>
            <person name="Glavina T."/>
            <person name="Hawkins T."/>
            <person name="Richardson P."/>
            <person name="Lucas S."/>
            <person name="Kohara Y."/>
            <person name="Levine M."/>
            <person name="Satoh N."/>
            <person name="Rokhsar D.S."/>
        </authorList>
    </citation>
    <scope>NUCLEOTIDE SEQUENCE [LARGE SCALE GENOMIC DNA]</scope>
</reference>
<dbReference type="HOGENOM" id="CLU_057587_0_0_1"/>
<reference evidence="15" key="4">
    <citation type="submission" date="2025-09" db="UniProtKB">
        <authorList>
            <consortium name="Ensembl"/>
        </authorList>
    </citation>
    <scope>IDENTIFICATION</scope>
</reference>
<name>F6YM31_CIOIN</name>
<evidence type="ECO:0000256" key="1">
    <source>
        <dbReference type="ARBA" id="ARBA00004123"/>
    </source>
</evidence>
<dbReference type="GO" id="GO:0004721">
    <property type="term" value="F:phosphoprotein phosphatase activity"/>
    <property type="evidence" value="ECO:0007669"/>
    <property type="project" value="UniProtKB-KW"/>
</dbReference>
<dbReference type="FunFam" id="3.90.190.10:FF:000064">
    <property type="entry name" value="RNA/RNP complex-1-interacting phosphatase homolog"/>
    <property type="match status" value="1"/>
</dbReference>
<dbReference type="GO" id="GO:0005634">
    <property type="term" value="C:nucleus"/>
    <property type="evidence" value="ECO:0007669"/>
    <property type="project" value="UniProtKB-SubCell"/>
</dbReference>
<evidence type="ECO:0000313" key="16">
    <source>
        <dbReference type="Proteomes" id="UP000008144"/>
    </source>
</evidence>
<keyword evidence="5" id="KW-0904">Protein phosphatase</keyword>
<dbReference type="InterPro" id="IPR020422">
    <property type="entry name" value="TYR_PHOSPHATASE_DUAL_dom"/>
</dbReference>
<keyword evidence="6" id="KW-0539">Nucleus</keyword>
<dbReference type="EMBL" id="EAAA01001132">
    <property type="status" value="NOT_ANNOTATED_CDS"/>
    <property type="molecule type" value="Genomic_DNA"/>
</dbReference>
<feature type="domain" description="Tyrosine specific protein phosphatases" evidence="14">
    <location>
        <begin position="103"/>
        <end position="172"/>
    </location>
</feature>
<dbReference type="PROSITE" id="PS50054">
    <property type="entry name" value="TYR_PHOSPHATASE_DUAL"/>
    <property type="match status" value="1"/>
</dbReference>
<evidence type="ECO:0000256" key="6">
    <source>
        <dbReference type="ARBA" id="ARBA00023242"/>
    </source>
</evidence>
<dbReference type="PANTHER" id="PTHR10367:SF9">
    <property type="entry name" value="DUAL-SPECIFICITY PHOSPHATASE 11 (RNA_RNP COMPLEX 1-INTERACTING)"/>
    <property type="match status" value="1"/>
</dbReference>
<dbReference type="InterPro" id="IPR029021">
    <property type="entry name" value="Prot-tyrosine_phosphatase-like"/>
</dbReference>
<sequence>IMPRIPDRWLDYEKMGQVIEGTDILAMKVPLYEGITRNLPKKEHFNWKIAVDTAEERGHRIGTVVDLTYSTRYYQPRDFTNNGISHHKIFVPGQIIPPPKVVSDFTSIMSKFEKNKQSDNEVIAVHCTHGLNRTGYLICRYLIEEKKFKPKDAIEKFNSARGHKIERENYLKDLISLEKEKPVKTEQSPQKTKDNPPKPNNNSQKPKVSKTTDEVDLKLKHQNKLKHKLRKPDRDGYFRHNERQQNYYHHQPYPQQYKQQWYPDYHQERFNQYNHQGHNRGESWRKEPFNAFHKSFQQAPHYSHPHESGYNRGESRRKGPFNAFQESFQQAQHHYPPNRQWSNYSNWN</sequence>
<proteinExistence type="inferred from homology"/>
<keyword evidence="4" id="KW-0694">RNA-binding</keyword>
<dbReference type="InterPro" id="IPR000340">
    <property type="entry name" value="Dual-sp_phosphatase_cat-dom"/>
</dbReference>
<dbReference type="Proteomes" id="UP000008144">
    <property type="component" value="Chromosome 13"/>
</dbReference>
<protein>
    <recommendedName>
        <fullName evidence="9">RNA/RNP complex-1-interacting phosphatase</fullName>
    </recommendedName>
    <alternativeName>
        <fullName evidence="10">Dual specificity protein phosphatase 11</fullName>
    </alternativeName>
    <alternativeName>
        <fullName evidence="11">Phosphatase that interacts with RNA/RNP complex 1</fullName>
    </alternativeName>
</protein>
<feature type="region of interest" description="Disordered" evidence="12">
    <location>
        <begin position="176"/>
        <end position="238"/>
    </location>
</feature>
<dbReference type="GeneTree" id="ENSGT00940000168004"/>
<comment type="function">
    <text evidence="7">Possesses RNA 5'-triphosphatase and diphosphatase activities, but displays a poor protein-tyrosine phosphatase activity. In addition, has phosphatase activity with ATP, ADP and O-methylfluorescein phosphate (in vitro). Binds to RNA. May participate in nuclear mRNA metabolism.</text>
</comment>
<dbReference type="InterPro" id="IPR000387">
    <property type="entry name" value="Tyr_Pase_dom"/>
</dbReference>
<organism evidence="15 16">
    <name type="scientific">Ciona intestinalis</name>
    <name type="common">Transparent sea squirt</name>
    <name type="synonym">Ascidia intestinalis</name>
    <dbReference type="NCBI Taxonomy" id="7719"/>
    <lineage>
        <taxon>Eukaryota</taxon>
        <taxon>Metazoa</taxon>
        <taxon>Chordata</taxon>
        <taxon>Tunicata</taxon>
        <taxon>Ascidiacea</taxon>
        <taxon>Phlebobranchia</taxon>
        <taxon>Cionidae</taxon>
        <taxon>Ciona</taxon>
    </lineage>
</organism>
<keyword evidence="16" id="KW-1185">Reference proteome</keyword>
<evidence type="ECO:0000256" key="9">
    <source>
        <dbReference type="ARBA" id="ARBA00068666"/>
    </source>
</evidence>
<feature type="compositionally biased region" description="Basic and acidic residues" evidence="12">
    <location>
        <begin position="210"/>
        <end position="219"/>
    </location>
</feature>
<dbReference type="InterPro" id="IPR003595">
    <property type="entry name" value="Tyr_Pase_cat"/>
</dbReference>
<dbReference type="SMART" id="SM00404">
    <property type="entry name" value="PTPc_motif"/>
    <property type="match status" value="1"/>
</dbReference>
<evidence type="ECO:0000256" key="2">
    <source>
        <dbReference type="ARBA" id="ARBA00008601"/>
    </source>
</evidence>
<evidence type="ECO:0000256" key="11">
    <source>
        <dbReference type="ARBA" id="ARBA00080235"/>
    </source>
</evidence>
<evidence type="ECO:0000256" key="10">
    <source>
        <dbReference type="ARBA" id="ARBA00076572"/>
    </source>
</evidence>
<dbReference type="FunCoup" id="F6YM31">
    <property type="interactions" value="45"/>
</dbReference>
<evidence type="ECO:0000256" key="5">
    <source>
        <dbReference type="ARBA" id="ARBA00022912"/>
    </source>
</evidence>
<evidence type="ECO:0000259" key="13">
    <source>
        <dbReference type="PROSITE" id="PS50054"/>
    </source>
</evidence>
<feature type="region of interest" description="Disordered" evidence="12">
    <location>
        <begin position="300"/>
        <end position="348"/>
    </location>
</feature>
<evidence type="ECO:0000256" key="4">
    <source>
        <dbReference type="ARBA" id="ARBA00022884"/>
    </source>
</evidence>
<dbReference type="CDD" id="cd17665">
    <property type="entry name" value="DSP_DUSP11"/>
    <property type="match status" value="1"/>
</dbReference>
<evidence type="ECO:0000256" key="3">
    <source>
        <dbReference type="ARBA" id="ARBA00022801"/>
    </source>
</evidence>
<comment type="subcellular location">
    <subcellularLocation>
        <location evidence="1">Nucleus</location>
    </subcellularLocation>
</comment>
<dbReference type="InterPro" id="IPR016130">
    <property type="entry name" value="Tyr_Pase_AS"/>
</dbReference>
<dbReference type="PROSITE" id="PS00383">
    <property type="entry name" value="TYR_PHOSPHATASE_1"/>
    <property type="match status" value="1"/>
</dbReference>
<evidence type="ECO:0000256" key="8">
    <source>
        <dbReference type="ARBA" id="ARBA00065987"/>
    </source>
</evidence>
<feature type="domain" description="Tyrosine-protein phosphatase" evidence="13">
    <location>
        <begin position="34"/>
        <end position="183"/>
    </location>
</feature>
<evidence type="ECO:0000313" key="15">
    <source>
        <dbReference type="Ensembl" id="ENSCINP00000020998.3"/>
    </source>
</evidence>